<evidence type="ECO:0000313" key="2">
    <source>
        <dbReference type="EMBL" id="NER27368.1"/>
    </source>
</evidence>
<dbReference type="InterPro" id="IPR029063">
    <property type="entry name" value="SAM-dependent_MTases_sf"/>
</dbReference>
<comment type="caution">
    <text evidence="2">The sequence shown here is derived from an EMBL/GenBank/DDBJ whole genome shotgun (WGS) entry which is preliminary data.</text>
</comment>
<reference evidence="2" key="1">
    <citation type="submission" date="2019-11" db="EMBL/GenBank/DDBJ databases">
        <title>Genomic insights into an expanded diversity of filamentous marine cyanobacteria reveals the extraordinary biosynthetic potential of Moorea and Okeania.</title>
        <authorList>
            <person name="Ferreira Leao T."/>
            <person name="Wang M."/>
            <person name="Moss N."/>
            <person name="Da Silva R."/>
            <person name="Sanders J."/>
            <person name="Nurk S."/>
            <person name="Gurevich A."/>
            <person name="Humphrey G."/>
            <person name="Reher R."/>
            <person name="Zhu Q."/>
            <person name="Belda-Ferre P."/>
            <person name="Glukhov E."/>
            <person name="Rex R."/>
            <person name="Dorrestein P.C."/>
            <person name="Knight R."/>
            <person name="Pevzner P."/>
            <person name="Gerwick W.H."/>
            <person name="Gerwick L."/>
        </authorList>
    </citation>
    <scope>NUCLEOTIDE SEQUENCE</scope>
    <source>
        <strain evidence="2">SIO1C4</strain>
    </source>
</reference>
<protein>
    <submittedName>
        <fullName evidence="2">Methyltransferase domain-containing protein</fullName>
    </submittedName>
</protein>
<proteinExistence type="predicted"/>
<dbReference type="CDD" id="cd02440">
    <property type="entry name" value="AdoMet_MTases"/>
    <property type="match status" value="1"/>
</dbReference>
<accession>A0A6B3NDZ4</accession>
<dbReference type="GO" id="GO:0008757">
    <property type="term" value="F:S-adenosylmethionine-dependent methyltransferase activity"/>
    <property type="evidence" value="ECO:0007669"/>
    <property type="project" value="InterPro"/>
</dbReference>
<feature type="domain" description="Methyltransferase type 11" evidence="1">
    <location>
        <begin position="49"/>
        <end position="145"/>
    </location>
</feature>
<dbReference type="InterPro" id="IPR013216">
    <property type="entry name" value="Methyltransf_11"/>
</dbReference>
<sequence length="205" mass="23428">MTSDIYSNKQKLFDRWAPHYDCLLTTVFYQAVHKRLLEYVELSPQPKVLDIGCGTGRLLHRLTIKFPTLEGIGLDLSTEMIFQAQQSNQHADSITYRQGNAETLPFIDEQFDAVFNTISFLHYPNPQKVLSEVSRVLRPNGRFYLADHTVPEAINTGYLPFFAGGLRLYSFKQREQLGMAAGLECLGHYYLLCPVMLTVFTKLVL</sequence>
<gene>
    <name evidence="2" type="ORF">F6J89_06965</name>
</gene>
<dbReference type="EMBL" id="JAAHFQ010000095">
    <property type="protein sequence ID" value="NER27368.1"/>
    <property type="molecule type" value="Genomic_DNA"/>
</dbReference>
<dbReference type="SUPFAM" id="SSF53335">
    <property type="entry name" value="S-adenosyl-L-methionine-dependent methyltransferases"/>
    <property type="match status" value="1"/>
</dbReference>
<dbReference type="PANTHER" id="PTHR43591">
    <property type="entry name" value="METHYLTRANSFERASE"/>
    <property type="match status" value="1"/>
</dbReference>
<organism evidence="2">
    <name type="scientific">Symploca sp. SIO1C4</name>
    <dbReference type="NCBI Taxonomy" id="2607765"/>
    <lineage>
        <taxon>Bacteria</taxon>
        <taxon>Bacillati</taxon>
        <taxon>Cyanobacteriota</taxon>
        <taxon>Cyanophyceae</taxon>
        <taxon>Coleofasciculales</taxon>
        <taxon>Coleofasciculaceae</taxon>
        <taxon>Symploca</taxon>
    </lineage>
</organism>
<dbReference type="AlphaFoldDB" id="A0A6B3NDZ4"/>
<dbReference type="Pfam" id="PF08241">
    <property type="entry name" value="Methyltransf_11"/>
    <property type="match status" value="1"/>
</dbReference>
<dbReference type="Gene3D" id="3.40.50.150">
    <property type="entry name" value="Vaccinia Virus protein VP39"/>
    <property type="match status" value="1"/>
</dbReference>
<keyword evidence="2" id="KW-0489">Methyltransferase</keyword>
<evidence type="ECO:0000259" key="1">
    <source>
        <dbReference type="Pfam" id="PF08241"/>
    </source>
</evidence>
<dbReference type="GO" id="GO:0032259">
    <property type="term" value="P:methylation"/>
    <property type="evidence" value="ECO:0007669"/>
    <property type="project" value="UniProtKB-KW"/>
</dbReference>
<name>A0A6B3NDZ4_9CYAN</name>
<keyword evidence="2" id="KW-0808">Transferase</keyword>